<proteinExistence type="inferred from homology"/>
<evidence type="ECO:0000256" key="1">
    <source>
        <dbReference type="ARBA" id="ARBA00005417"/>
    </source>
</evidence>
<evidence type="ECO:0000256" key="3">
    <source>
        <dbReference type="ARBA" id="ARBA00022741"/>
    </source>
</evidence>
<dbReference type="InterPro" id="IPR017871">
    <property type="entry name" value="ABC_transporter-like_CS"/>
</dbReference>
<dbReference type="GO" id="GO:0005524">
    <property type="term" value="F:ATP binding"/>
    <property type="evidence" value="ECO:0007669"/>
    <property type="project" value="UniProtKB-KW"/>
</dbReference>
<dbReference type="InterPro" id="IPR003439">
    <property type="entry name" value="ABC_transporter-like_ATP-bd"/>
</dbReference>
<dbReference type="SMART" id="SM00382">
    <property type="entry name" value="AAA"/>
    <property type="match status" value="1"/>
</dbReference>
<dbReference type="Pfam" id="PF00005">
    <property type="entry name" value="ABC_tran"/>
    <property type="match status" value="1"/>
</dbReference>
<dbReference type="Proteomes" id="UP000095230">
    <property type="component" value="Unassembled WGS sequence"/>
</dbReference>
<keyword evidence="3" id="KW-0547">Nucleotide-binding</keyword>
<evidence type="ECO:0000256" key="2">
    <source>
        <dbReference type="ARBA" id="ARBA00022448"/>
    </source>
</evidence>
<dbReference type="PANTHER" id="PTHR42734">
    <property type="entry name" value="METAL TRANSPORT SYSTEM ATP-BINDING PROTEIN TM_0124-RELATED"/>
    <property type="match status" value="1"/>
</dbReference>
<dbReference type="PROSITE" id="PS00211">
    <property type="entry name" value="ABC_TRANSPORTER_1"/>
    <property type="match status" value="1"/>
</dbReference>
<dbReference type="EMBL" id="MCBT01000003">
    <property type="protein sequence ID" value="OEG75665.1"/>
    <property type="molecule type" value="Genomic_DNA"/>
</dbReference>
<dbReference type="GO" id="GO:0016887">
    <property type="term" value="F:ATP hydrolysis activity"/>
    <property type="evidence" value="ECO:0007669"/>
    <property type="project" value="InterPro"/>
</dbReference>
<dbReference type="AlphaFoldDB" id="A0A1E5IYN5"/>
<evidence type="ECO:0000313" key="6">
    <source>
        <dbReference type="EMBL" id="OEG75665.1"/>
    </source>
</evidence>
<dbReference type="OrthoDB" id="9802264at2"/>
<dbReference type="SUPFAM" id="SSF52540">
    <property type="entry name" value="P-loop containing nucleoside triphosphate hydrolases"/>
    <property type="match status" value="1"/>
</dbReference>
<comment type="similarity">
    <text evidence="1">Belongs to the ABC transporter superfamily.</text>
</comment>
<sequence>MVKVIANNIEMRFGERFLYRFEHLSLAQEQTVHLQGDNGSGKTTLMKMFAGLQAPSAGKIVTQGFSTNPWWRRNPLLGKAVYLHQHPYLFDGTVDYNLNYAHPFCQLTRAEIERRTVHAIERAQLGSLLTQQAASLSGGERQRLAIARAWIMRPKLLMLDEPTSNMDKLSQQLVLTMISDLKQQGTGMLISSHQNCSLTGLCEQNWLIHDNIIAAGDAPTAPSPFSAAGQHQQTQELNYVTAY</sequence>
<protein>
    <submittedName>
        <fullName evidence="6">ABC transporter</fullName>
    </submittedName>
</protein>
<feature type="domain" description="ABC transporter" evidence="5">
    <location>
        <begin position="4"/>
        <end position="235"/>
    </location>
</feature>
<name>A0A1E5IYN5_SHECO</name>
<gene>
    <name evidence="6" type="ORF">BEL05_17745</name>
</gene>
<evidence type="ECO:0000259" key="5">
    <source>
        <dbReference type="PROSITE" id="PS50893"/>
    </source>
</evidence>
<dbReference type="InterPro" id="IPR003593">
    <property type="entry name" value="AAA+_ATPase"/>
</dbReference>
<dbReference type="PROSITE" id="PS50893">
    <property type="entry name" value="ABC_TRANSPORTER_2"/>
    <property type="match status" value="1"/>
</dbReference>
<dbReference type="InterPro" id="IPR027417">
    <property type="entry name" value="P-loop_NTPase"/>
</dbReference>
<dbReference type="PANTHER" id="PTHR42734:SF17">
    <property type="entry name" value="METAL TRANSPORT SYSTEM ATP-BINDING PROTEIN TM_0124-RELATED"/>
    <property type="match status" value="1"/>
</dbReference>
<dbReference type="InterPro" id="IPR050153">
    <property type="entry name" value="Metal_Ion_Import_ABC"/>
</dbReference>
<comment type="caution">
    <text evidence="6">The sequence shown here is derived from an EMBL/GenBank/DDBJ whole genome shotgun (WGS) entry which is preliminary data.</text>
</comment>
<keyword evidence="4" id="KW-0067">ATP-binding</keyword>
<dbReference type="RefSeq" id="WP_069670074.1">
    <property type="nucleotide sequence ID" value="NZ_MCBT01000003.1"/>
</dbReference>
<accession>A0A1E5IYN5</accession>
<evidence type="ECO:0000313" key="7">
    <source>
        <dbReference type="Proteomes" id="UP000095230"/>
    </source>
</evidence>
<keyword evidence="2" id="KW-0813">Transport</keyword>
<evidence type="ECO:0000256" key="4">
    <source>
        <dbReference type="ARBA" id="ARBA00022840"/>
    </source>
</evidence>
<reference evidence="6 7" key="1">
    <citation type="submission" date="2016-07" db="EMBL/GenBank/DDBJ databases">
        <title>Whole-genome of two Shewanella species isolated from a digestive organ of sea cucumber Apostichopus japonicus Selenka 1867.</title>
        <authorList>
            <person name="Hong H.-H."/>
            <person name="Choi H."/>
            <person name="Cheon S."/>
            <person name="Oh J.-S."/>
            <person name="Lee H.-G."/>
            <person name="Park C."/>
        </authorList>
    </citation>
    <scope>NUCLEOTIDE SEQUENCE [LARGE SCALE GENOMIC DNA]</scope>
    <source>
        <strain evidence="6 7">CSB03KR</strain>
    </source>
</reference>
<dbReference type="STRING" id="23.BEL05_17745"/>
<dbReference type="Gene3D" id="3.40.50.300">
    <property type="entry name" value="P-loop containing nucleotide triphosphate hydrolases"/>
    <property type="match status" value="1"/>
</dbReference>
<organism evidence="6 7">
    <name type="scientific">Shewanella colwelliana</name>
    <name type="common">Alteromonas colwelliana</name>
    <dbReference type="NCBI Taxonomy" id="23"/>
    <lineage>
        <taxon>Bacteria</taxon>
        <taxon>Pseudomonadati</taxon>
        <taxon>Pseudomonadota</taxon>
        <taxon>Gammaproteobacteria</taxon>
        <taxon>Alteromonadales</taxon>
        <taxon>Shewanellaceae</taxon>
        <taxon>Shewanella</taxon>
    </lineage>
</organism>